<reference evidence="9" key="2">
    <citation type="submission" date="2021-03" db="EMBL/GenBank/DDBJ databases">
        <authorList>
            <person name="Artuso I."/>
            <person name="Turrini P."/>
            <person name="Pirolo M."/>
            <person name="Lugli G.A."/>
            <person name="Ventura M."/>
            <person name="Visca P."/>
        </authorList>
    </citation>
    <scope>NUCLEOTIDE SEQUENCE</scope>
    <source>
        <strain evidence="9">LMG 26462</strain>
    </source>
</reference>
<accession>A0A9X1D6M7</accession>
<keyword evidence="2 7" id="KW-0813">Transport</keyword>
<dbReference type="Pfam" id="PF00528">
    <property type="entry name" value="BPD_transp_1"/>
    <property type="match status" value="1"/>
</dbReference>
<evidence type="ECO:0000256" key="6">
    <source>
        <dbReference type="ARBA" id="ARBA00023136"/>
    </source>
</evidence>
<feature type="transmembrane region" description="Helical" evidence="7">
    <location>
        <begin position="135"/>
        <end position="168"/>
    </location>
</feature>
<dbReference type="RefSeq" id="WP_214391163.1">
    <property type="nucleotide sequence ID" value="NZ_JAFLWW010000004.1"/>
</dbReference>
<dbReference type="Gene3D" id="1.10.3720.10">
    <property type="entry name" value="MetI-like"/>
    <property type="match status" value="1"/>
</dbReference>
<feature type="domain" description="ABC transmembrane type-1" evidence="8">
    <location>
        <begin position="99"/>
        <end position="314"/>
    </location>
</feature>
<evidence type="ECO:0000313" key="10">
    <source>
        <dbReference type="Proteomes" id="UP001138921"/>
    </source>
</evidence>
<feature type="transmembrane region" description="Helical" evidence="7">
    <location>
        <begin position="99"/>
        <end position="123"/>
    </location>
</feature>
<keyword evidence="10" id="KW-1185">Reference proteome</keyword>
<keyword evidence="4 7" id="KW-0812">Transmembrane</keyword>
<dbReference type="InterPro" id="IPR000515">
    <property type="entry name" value="MetI-like"/>
</dbReference>
<dbReference type="InterPro" id="IPR035906">
    <property type="entry name" value="MetI-like_sf"/>
</dbReference>
<dbReference type="CDD" id="cd06261">
    <property type="entry name" value="TM_PBP2"/>
    <property type="match status" value="1"/>
</dbReference>
<dbReference type="EMBL" id="JAFLWW010000004">
    <property type="protein sequence ID" value="MBT1157231.1"/>
    <property type="molecule type" value="Genomic_DNA"/>
</dbReference>
<name>A0A9X1D6M7_9HYPH</name>
<keyword evidence="3" id="KW-1003">Cell membrane</keyword>
<evidence type="ECO:0000259" key="8">
    <source>
        <dbReference type="PROSITE" id="PS50928"/>
    </source>
</evidence>
<dbReference type="Pfam" id="PF19300">
    <property type="entry name" value="BPD_transp_1_N"/>
    <property type="match status" value="1"/>
</dbReference>
<dbReference type="PANTHER" id="PTHR43163">
    <property type="entry name" value="DIPEPTIDE TRANSPORT SYSTEM PERMEASE PROTEIN DPPB-RELATED"/>
    <property type="match status" value="1"/>
</dbReference>
<dbReference type="PANTHER" id="PTHR43163:SF6">
    <property type="entry name" value="DIPEPTIDE TRANSPORT SYSTEM PERMEASE PROTEIN DPPB-RELATED"/>
    <property type="match status" value="1"/>
</dbReference>
<keyword evidence="5 7" id="KW-1133">Transmembrane helix</keyword>
<feature type="transmembrane region" description="Helical" evidence="7">
    <location>
        <begin position="188"/>
        <end position="209"/>
    </location>
</feature>
<dbReference type="SUPFAM" id="SSF161098">
    <property type="entry name" value="MetI-like"/>
    <property type="match status" value="1"/>
</dbReference>
<reference evidence="9" key="1">
    <citation type="journal article" date="2021" name="Microorganisms">
        <title>Phylogenomic Reconstruction and Metabolic Potential of the Genus Aminobacter.</title>
        <authorList>
            <person name="Artuso I."/>
            <person name="Turrini P."/>
            <person name="Pirolo M."/>
            <person name="Lugli G.A."/>
            <person name="Ventura M."/>
            <person name="Visca P."/>
        </authorList>
    </citation>
    <scope>NUCLEOTIDE SEQUENCE</scope>
    <source>
        <strain evidence="9">LMG 26462</strain>
    </source>
</reference>
<sequence>MSTVPRIVGTRLLQAVPLLIATVVVNFAIIHLAPGDPVTMMVGEGAVSADQMEALRESLGLNNPLHIQFLDYLTSVLQGDLGTSYVYHQPVSEIIASRIPATLLLMGSTYLLSTFLGLLFGIVAALRPSSLQDRVLMTIAILGYSVPTFWLGFIALMIFAVELGWLPISGMVESGLEPGSWEYWKSVLHHLVLPVAVLSLFYTGLIARLMRTSMLNSLRGDFIVTARAMGLSNWRIVLRHAVPNAITPIVTVLGLQIGLMLSGAVLTETVFGWPGLGVLTVQAVAQRDYPLLLGMFLLTSVMVIIANVLTDLVYLAINPRLRSNG</sequence>
<dbReference type="GO" id="GO:0005886">
    <property type="term" value="C:plasma membrane"/>
    <property type="evidence" value="ECO:0007669"/>
    <property type="project" value="UniProtKB-SubCell"/>
</dbReference>
<protein>
    <submittedName>
        <fullName evidence="9">ABC transporter permease</fullName>
    </submittedName>
</protein>
<evidence type="ECO:0000256" key="7">
    <source>
        <dbReference type="RuleBase" id="RU363032"/>
    </source>
</evidence>
<dbReference type="InterPro" id="IPR045621">
    <property type="entry name" value="BPD_transp_1_N"/>
</dbReference>
<evidence type="ECO:0000256" key="3">
    <source>
        <dbReference type="ARBA" id="ARBA00022475"/>
    </source>
</evidence>
<dbReference type="GO" id="GO:0055085">
    <property type="term" value="P:transmembrane transport"/>
    <property type="evidence" value="ECO:0007669"/>
    <property type="project" value="InterPro"/>
</dbReference>
<dbReference type="Proteomes" id="UP001138921">
    <property type="component" value="Unassembled WGS sequence"/>
</dbReference>
<dbReference type="PROSITE" id="PS50928">
    <property type="entry name" value="ABC_TM1"/>
    <property type="match status" value="1"/>
</dbReference>
<dbReference type="AlphaFoldDB" id="A0A9X1D6M7"/>
<comment type="subcellular location">
    <subcellularLocation>
        <location evidence="1 7">Cell membrane</location>
        <topology evidence="1 7">Multi-pass membrane protein</topology>
    </subcellularLocation>
</comment>
<proteinExistence type="inferred from homology"/>
<comment type="caution">
    <text evidence="9">The sequence shown here is derived from an EMBL/GenBank/DDBJ whole genome shotgun (WGS) entry which is preliminary data.</text>
</comment>
<evidence type="ECO:0000256" key="4">
    <source>
        <dbReference type="ARBA" id="ARBA00022692"/>
    </source>
</evidence>
<feature type="transmembrane region" description="Helical" evidence="7">
    <location>
        <begin position="12"/>
        <end position="33"/>
    </location>
</feature>
<keyword evidence="6 7" id="KW-0472">Membrane</keyword>
<evidence type="ECO:0000256" key="5">
    <source>
        <dbReference type="ARBA" id="ARBA00022989"/>
    </source>
</evidence>
<evidence type="ECO:0000313" key="9">
    <source>
        <dbReference type="EMBL" id="MBT1157231.1"/>
    </source>
</evidence>
<evidence type="ECO:0000256" key="1">
    <source>
        <dbReference type="ARBA" id="ARBA00004651"/>
    </source>
</evidence>
<evidence type="ECO:0000256" key="2">
    <source>
        <dbReference type="ARBA" id="ARBA00022448"/>
    </source>
</evidence>
<feature type="transmembrane region" description="Helical" evidence="7">
    <location>
        <begin position="291"/>
        <end position="317"/>
    </location>
</feature>
<comment type="similarity">
    <text evidence="7">Belongs to the binding-protein-dependent transport system permease family.</text>
</comment>
<organism evidence="9 10">
    <name type="scientific">Aminobacter anthyllidis</name>
    <dbReference type="NCBI Taxonomy" id="1035067"/>
    <lineage>
        <taxon>Bacteria</taxon>
        <taxon>Pseudomonadati</taxon>
        <taxon>Pseudomonadota</taxon>
        <taxon>Alphaproteobacteria</taxon>
        <taxon>Hyphomicrobiales</taxon>
        <taxon>Phyllobacteriaceae</taxon>
        <taxon>Aminobacter</taxon>
    </lineage>
</organism>
<feature type="transmembrane region" description="Helical" evidence="7">
    <location>
        <begin position="245"/>
        <end position="271"/>
    </location>
</feature>
<gene>
    <name evidence="9" type="ORF">J1C56_16665</name>
</gene>